<organism evidence="1">
    <name type="scientific">marine sediment metagenome</name>
    <dbReference type="NCBI Taxonomy" id="412755"/>
    <lineage>
        <taxon>unclassified sequences</taxon>
        <taxon>metagenomes</taxon>
        <taxon>ecological metagenomes</taxon>
    </lineage>
</organism>
<dbReference type="AlphaFoldDB" id="X1CZ08"/>
<proteinExistence type="predicted"/>
<dbReference type="EMBL" id="BART01021262">
    <property type="protein sequence ID" value="GAG98132.1"/>
    <property type="molecule type" value="Genomic_DNA"/>
</dbReference>
<name>X1CZ08_9ZZZZ</name>
<evidence type="ECO:0000313" key="1">
    <source>
        <dbReference type="EMBL" id="GAG98132.1"/>
    </source>
</evidence>
<accession>X1CZ08</accession>
<gene>
    <name evidence="1" type="ORF">S01H4_39283</name>
</gene>
<comment type="caution">
    <text evidence="1">The sequence shown here is derived from an EMBL/GenBank/DDBJ whole genome shotgun (WGS) entry which is preliminary data.</text>
</comment>
<protein>
    <submittedName>
        <fullName evidence="1">Uncharacterized protein</fullName>
    </submittedName>
</protein>
<feature type="non-terminal residue" evidence="1">
    <location>
        <position position="44"/>
    </location>
</feature>
<reference evidence="1" key="1">
    <citation type="journal article" date="2014" name="Front. Microbiol.">
        <title>High frequency of phylogenetically diverse reductive dehalogenase-homologous genes in deep subseafloor sedimentary metagenomes.</title>
        <authorList>
            <person name="Kawai M."/>
            <person name="Futagami T."/>
            <person name="Toyoda A."/>
            <person name="Takaki Y."/>
            <person name="Nishi S."/>
            <person name="Hori S."/>
            <person name="Arai W."/>
            <person name="Tsubouchi T."/>
            <person name="Morono Y."/>
            <person name="Uchiyama I."/>
            <person name="Ito T."/>
            <person name="Fujiyama A."/>
            <person name="Inagaki F."/>
            <person name="Takami H."/>
        </authorList>
    </citation>
    <scope>NUCLEOTIDE SEQUENCE</scope>
    <source>
        <strain evidence="1">Expedition CK06-06</strain>
    </source>
</reference>
<sequence>MEEFKKWWNKECDEDRTTYPESYDDCEDAWRAALEWVKIKGFED</sequence>